<keyword evidence="1" id="KW-0472">Membrane</keyword>
<feature type="transmembrane region" description="Helical" evidence="1">
    <location>
        <begin position="128"/>
        <end position="149"/>
    </location>
</feature>
<evidence type="ECO:0000313" key="2">
    <source>
        <dbReference type="EMBL" id="UBT70834.1"/>
    </source>
</evidence>
<accession>A0A8K1I2M0</accession>
<sequence length="164" mass="19117">MKSIFIKIMVILSSTTLFMTNPMSMGLILMTQTMMVIIYMNLIMTSSWFSMATFMMMIGGLLIMFMYMSSIASNEKFKMNINIIIIILLMMMITDEMMIEQQINENQELNISNNMNLSLTKIYNNKSMMITIMLVLYLLLTMISVTKMVKHHKGPLRAMNYTYE</sequence>
<feature type="transmembrane region" description="Helical" evidence="1">
    <location>
        <begin position="79"/>
        <end position="99"/>
    </location>
</feature>
<evidence type="ECO:0000256" key="1">
    <source>
        <dbReference type="SAM" id="Phobius"/>
    </source>
</evidence>
<keyword evidence="1" id="KW-0812">Transmembrane</keyword>
<dbReference type="EMBL" id="MT594485">
    <property type="protein sequence ID" value="UBT70834.1"/>
    <property type="molecule type" value="Genomic_DNA"/>
</dbReference>
<geneLocation type="mitochondrion" evidence="2"/>
<gene>
    <name evidence="2" type="primary">ND6</name>
</gene>
<name>A0A8K1I2M0_9HEMI</name>
<feature type="transmembrane region" description="Helical" evidence="1">
    <location>
        <begin position="21"/>
        <end position="42"/>
    </location>
</feature>
<keyword evidence="2" id="KW-0496">Mitochondrion</keyword>
<proteinExistence type="predicted"/>
<keyword evidence="1" id="KW-1133">Transmembrane helix</keyword>
<dbReference type="AlphaFoldDB" id="A0A8K1I2M0"/>
<reference evidence="2" key="1">
    <citation type="submission" date="2020-06" db="EMBL/GenBank/DDBJ databases">
        <authorList>
            <person name="Hu B."/>
            <person name="Fan Z."/>
            <person name="Wei H."/>
            <person name="Chen M."/>
            <person name="Qiu R."/>
            <person name="Song Y."/>
            <person name="Zhu W."/>
            <person name="Xu W."/>
            <person name="Wang F."/>
        </authorList>
    </citation>
    <scope>NUCLEOTIDE SEQUENCE</scope>
</reference>
<protein>
    <submittedName>
        <fullName evidence="2">NADH dehydrogenase subunit 6</fullName>
    </submittedName>
</protein>
<organism evidence="2">
    <name type="scientific">Eupteryx gracilirama</name>
    <dbReference type="NCBI Taxonomy" id="2879584"/>
    <lineage>
        <taxon>Eukaryota</taxon>
        <taxon>Metazoa</taxon>
        <taxon>Ecdysozoa</taxon>
        <taxon>Arthropoda</taxon>
        <taxon>Hexapoda</taxon>
        <taxon>Insecta</taxon>
        <taxon>Pterygota</taxon>
        <taxon>Neoptera</taxon>
        <taxon>Paraneoptera</taxon>
        <taxon>Hemiptera</taxon>
        <taxon>Auchenorrhyncha</taxon>
        <taxon>Membracoidea</taxon>
        <taxon>Cicadellidae</taxon>
        <taxon>Typhlocybinae</taxon>
        <taxon>Typhlocybini</taxon>
        <taxon>Eupteryx</taxon>
    </lineage>
</organism>
<feature type="transmembrane region" description="Helical" evidence="1">
    <location>
        <begin position="48"/>
        <end position="67"/>
    </location>
</feature>